<reference evidence="12" key="1">
    <citation type="submission" date="2013-02" db="EMBL/GenBank/DDBJ databases">
        <authorList>
            <person name="Hughes D."/>
        </authorList>
    </citation>
    <scope>NUCLEOTIDE SEQUENCE</scope>
    <source>
        <strain>Durham</strain>
        <strain evidence="12">NC isolate 2 -- Noor lab</strain>
    </source>
</reference>
<dbReference type="GO" id="GO:0016020">
    <property type="term" value="C:membrane"/>
    <property type="evidence" value="ECO:0007669"/>
    <property type="project" value="UniProtKB-SubCell"/>
</dbReference>
<organism evidence="11 12">
    <name type="scientific">Megaselia scalaris</name>
    <name type="common">Humpbacked fly</name>
    <name type="synonym">Phora scalaris</name>
    <dbReference type="NCBI Taxonomy" id="36166"/>
    <lineage>
        <taxon>Eukaryota</taxon>
        <taxon>Metazoa</taxon>
        <taxon>Ecdysozoa</taxon>
        <taxon>Arthropoda</taxon>
        <taxon>Hexapoda</taxon>
        <taxon>Insecta</taxon>
        <taxon>Pterygota</taxon>
        <taxon>Neoptera</taxon>
        <taxon>Endopterygota</taxon>
        <taxon>Diptera</taxon>
        <taxon>Brachycera</taxon>
        <taxon>Muscomorpha</taxon>
        <taxon>Platypezoidea</taxon>
        <taxon>Phoridae</taxon>
        <taxon>Megaseliini</taxon>
        <taxon>Megaselia</taxon>
    </lineage>
</organism>
<feature type="transmembrane region" description="Helical" evidence="10">
    <location>
        <begin position="26"/>
        <end position="46"/>
    </location>
</feature>
<keyword evidence="4 10" id="KW-0812">Transmembrane</keyword>
<evidence type="ECO:0000256" key="9">
    <source>
        <dbReference type="ARBA" id="ARBA00023160"/>
    </source>
</evidence>
<proteinExistence type="predicted"/>
<keyword evidence="7" id="KW-0443">Lipid metabolism</keyword>
<reference evidence="11" key="2">
    <citation type="submission" date="2015-06" db="UniProtKB">
        <authorList>
            <consortium name="EnsemblMetazoa"/>
        </authorList>
    </citation>
    <scope>IDENTIFICATION</scope>
</reference>
<dbReference type="AlphaFoldDB" id="T1GK92"/>
<comment type="subcellular location">
    <subcellularLocation>
        <location evidence="1">Membrane</location>
        <topology evidence="1">Multi-pass membrane protein</topology>
    </subcellularLocation>
</comment>
<evidence type="ECO:0000313" key="12">
    <source>
        <dbReference type="Proteomes" id="UP000015102"/>
    </source>
</evidence>
<evidence type="ECO:0000256" key="5">
    <source>
        <dbReference type="ARBA" id="ARBA00022832"/>
    </source>
</evidence>
<dbReference type="HOGENOM" id="CLU_2678095_0_0_1"/>
<dbReference type="GO" id="GO:0009922">
    <property type="term" value="F:fatty acid elongase activity"/>
    <property type="evidence" value="ECO:0007669"/>
    <property type="project" value="InterPro"/>
</dbReference>
<keyword evidence="5" id="KW-0276">Fatty acid metabolism</keyword>
<keyword evidence="8 10" id="KW-0472">Membrane</keyword>
<keyword evidence="9" id="KW-0275">Fatty acid biosynthesis</keyword>
<evidence type="ECO:0000256" key="8">
    <source>
        <dbReference type="ARBA" id="ARBA00023136"/>
    </source>
</evidence>
<name>T1GK92_MEGSC</name>
<evidence type="ECO:0000256" key="10">
    <source>
        <dbReference type="SAM" id="Phobius"/>
    </source>
</evidence>
<dbReference type="Proteomes" id="UP000015102">
    <property type="component" value="Unassembled WGS sequence"/>
</dbReference>
<keyword evidence="3" id="KW-0808">Transferase</keyword>
<dbReference type="GO" id="GO:0006633">
    <property type="term" value="P:fatty acid biosynthetic process"/>
    <property type="evidence" value="ECO:0007669"/>
    <property type="project" value="UniProtKB-KW"/>
</dbReference>
<sequence length="75" mass="8695">MFYIIKTTIKATVSAYNTYKDPRVEHLPLVGSPFPVFAIVALYLLFSLKWGPRWMQTRKAYDLKNLIAIYNGIQV</sequence>
<evidence type="ECO:0000256" key="2">
    <source>
        <dbReference type="ARBA" id="ARBA00022516"/>
    </source>
</evidence>
<evidence type="ECO:0000256" key="1">
    <source>
        <dbReference type="ARBA" id="ARBA00004141"/>
    </source>
</evidence>
<evidence type="ECO:0000256" key="4">
    <source>
        <dbReference type="ARBA" id="ARBA00022692"/>
    </source>
</evidence>
<evidence type="ECO:0000256" key="6">
    <source>
        <dbReference type="ARBA" id="ARBA00022989"/>
    </source>
</evidence>
<keyword evidence="12" id="KW-1185">Reference proteome</keyword>
<dbReference type="EnsemblMetazoa" id="MESCA003911-RA">
    <property type="protein sequence ID" value="MESCA003911-PA"/>
    <property type="gene ID" value="MESCA003911"/>
</dbReference>
<dbReference type="InterPro" id="IPR002076">
    <property type="entry name" value="ELO_fam"/>
</dbReference>
<protein>
    <submittedName>
        <fullName evidence="11">Uncharacterized protein</fullName>
    </submittedName>
</protein>
<evidence type="ECO:0000256" key="7">
    <source>
        <dbReference type="ARBA" id="ARBA00023098"/>
    </source>
</evidence>
<evidence type="ECO:0000313" key="11">
    <source>
        <dbReference type="EnsemblMetazoa" id="MESCA003911-PA"/>
    </source>
</evidence>
<dbReference type="EMBL" id="CAQQ02181159">
    <property type="status" value="NOT_ANNOTATED_CDS"/>
    <property type="molecule type" value="Genomic_DNA"/>
</dbReference>
<dbReference type="Pfam" id="PF01151">
    <property type="entry name" value="ELO"/>
    <property type="match status" value="1"/>
</dbReference>
<keyword evidence="2" id="KW-0444">Lipid biosynthesis</keyword>
<keyword evidence="6 10" id="KW-1133">Transmembrane helix</keyword>
<accession>T1GK92</accession>
<evidence type="ECO:0000256" key="3">
    <source>
        <dbReference type="ARBA" id="ARBA00022679"/>
    </source>
</evidence>
<dbReference type="STRING" id="36166.T1GK92"/>